<evidence type="ECO:0000313" key="2">
    <source>
        <dbReference type="EnsemblPlants" id="OGLUM07G03780.1"/>
    </source>
</evidence>
<dbReference type="AlphaFoldDB" id="A0A0E0AG77"/>
<dbReference type="HOGENOM" id="CLU_150916_0_0_1"/>
<evidence type="ECO:0000256" key="1">
    <source>
        <dbReference type="SAM" id="SignalP"/>
    </source>
</evidence>
<feature type="signal peptide" evidence="1">
    <location>
        <begin position="1"/>
        <end position="26"/>
    </location>
</feature>
<proteinExistence type="predicted"/>
<evidence type="ECO:0000313" key="3">
    <source>
        <dbReference type="Proteomes" id="UP000026961"/>
    </source>
</evidence>
<accession>A0A0E0AG77</accession>
<feature type="chain" id="PRO_5002353590" evidence="1">
    <location>
        <begin position="27"/>
        <end position="178"/>
    </location>
</feature>
<sequence>MDTPVGRWFNRAFMTIWSWIMMVTEGGYVGETISKVKEESFAAVDGTQGQTDINPHQRRYWQRHFTSGGGNTANSKAALRLVVSETIAAMTFAVASQLSGTGWSGRRRPEFQEKEAKETNCVIVFDWLIMLGKIFALNMSQYTYSVVDLSNVLLSDRPIDPCHKGMREHFVDTGYIIR</sequence>
<organism evidence="2">
    <name type="scientific">Oryza glumipatula</name>
    <dbReference type="NCBI Taxonomy" id="40148"/>
    <lineage>
        <taxon>Eukaryota</taxon>
        <taxon>Viridiplantae</taxon>
        <taxon>Streptophyta</taxon>
        <taxon>Embryophyta</taxon>
        <taxon>Tracheophyta</taxon>
        <taxon>Spermatophyta</taxon>
        <taxon>Magnoliopsida</taxon>
        <taxon>Liliopsida</taxon>
        <taxon>Poales</taxon>
        <taxon>Poaceae</taxon>
        <taxon>BOP clade</taxon>
        <taxon>Oryzoideae</taxon>
        <taxon>Oryzeae</taxon>
        <taxon>Oryzinae</taxon>
        <taxon>Oryza</taxon>
    </lineage>
</organism>
<keyword evidence="1" id="KW-0732">Signal</keyword>
<dbReference type="EnsemblPlants" id="OGLUM07G03780.1">
    <property type="protein sequence ID" value="OGLUM07G03780.1"/>
    <property type="gene ID" value="OGLUM07G03780"/>
</dbReference>
<dbReference type="Gramene" id="OGLUM07G03780.1">
    <property type="protein sequence ID" value="OGLUM07G03780.1"/>
    <property type="gene ID" value="OGLUM07G03780"/>
</dbReference>
<keyword evidence="3" id="KW-1185">Reference proteome</keyword>
<reference evidence="2" key="2">
    <citation type="submission" date="2018-05" db="EMBL/GenBank/DDBJ databases">
        <title>OgluRS3 (Oryza glumaepatula Reference Sequence Version 3).</title>
        <authorList>
            <person name="Zhang J."/>
            <person name="Kudrna D."/>
            <person name="Lee S."/>
            <person name="Talag J."/>
            <person name="Welchert J."/>
            <person name="Wing R.A."/>
        </authorList>
    </citation>
    <scope>NUCLEOTIDE SEQUENCE [LARGE SCALE GENOMIC DNA]</scope>
</reference>
<reference evidence="2" key="1">
    <citation type="submission" date="2015-04" db="UniProtKB">
        <authorList>
            <consortium name="EnsemblPlants"/>
        </authorList>
    </citation>
    <scope>IDENTIFICATION</scope>
</reference>
<dbReference type="Proteomes" id="UP000026961">
    <property type="component" value="Chromosome 7"/>
</dbReference>
<name>A0A0E0AG77_9ORYZ</name>
<protein>
    <submittedName>
        <fullName evidence="2">Uncharacterized protein</fullName>
    </submittedName>
</protein>